<proteinExistence type="predicted"/>
<keyword evidence="1" id="KW-1133">Transmembrane helix</keyword>
<evidence type="ECO:0000313" key="3">
    <source>
        <dbReference type="EMBL" id="GAA4448395.1"/>
    </source>
</evidence>
<evidence type="ECO:0000259" key="2">
    <source>
        <dbReference type="Pfam" id="PF14129"/>
    </source>
</evidence>
<comment type="caution">
    <text evidence="3">The sequence shown here is derived from an EMBL/GenBank/DDBJ whole genome shotgun (WGS) entry which is preliminary data.</text>
</comment>
<organism evidence="3 4">
    <name type="scientific">Nibrella saemangeumensis</name>
    <dbReference type="NCBI Taxonomy" id="1084526"/>
    <lineage>
        <taxon>Bacteria</taxon>
        <taxon>Pseudomonadati</taxon>
        <taxon>Bacteroidota</taxon>
        <taxon>Cytophagia</taxon>
        <taxon>Cytophagales</taxon>
        <taxon>Spirosomataceae</taxon>
        <taxon>Nibrella</taxon>
    </lineage>
</organism>
<gene>
    <name evidence="3" type="ORF">GCM10023189_06170</name>
</gene>
<keyword evidence="1" id="KW-0812">Transmembrane</keyword>
<dbReference type="Proteomes" id="UP001501175">
    <property type="component" value="Unassembled WGS sequence"/>
</dbReference>
<feature type="transmembrane region" description="Helical" evidence="1">
    <location>
        <begin position="20"/>
        <end position="36"/>
    </location>
</feature>
<sequence length="137" mass="15591">MQLYKTNDENTGIGMNWIKVIKSLVLPGLLLVIWSCRPSTDKKPANLIPEEKMVNVLTDIHLAEAQVGKLALGSPDSSAVVYKRLERDIFKKHKIDTTTYNQSYTYYSSRPKLMEQIYKQVVENLQDTKADSTAKPM</sequence>
<accession>A0ABP8MF02</accession>
<evidence type="ECO:0000313" key="4">
    <source>
        <dbReference type="Proteomes" id="UP001501175"/>
    </source>
</evidence>
<protein>
    <recommendedName>
        <fullName evidence="2">DUF4296 domain-containing protein</fullName>
    </recommendedName>
</protein>
<name>A0ABP8MF02_9BACT</name>
<dbReference type="InterPro" id="IPR025381">
    <property type="entry name" value="DUF4296"/>
</dbReference>
<keyword evidence="1" id="KW-0472">Membrane</keyword>
<dbReference type="Pfam" id="PF14129">
    <property type="entry name" value="DUF4296"/>
    <property type="match status" value="1"/>
</dbReference>
<reference evidence="4" key="1">
    <citation type="journal article" date="2019" name="Int. J. Syst. Evol. Microbiol.">
        <title>The Global Catalogue of Microorganisms (GCM) 10K type strain sequencing project: providing services to taxonomists for standard genome sequencing and annotation.</title>
        <authorList>
            <consortium name="The Broad Institute Genomics Platform"/>
            <consortium name="The Broad Institute Genome Sequencing Center for Infectious Disease"/>
            <person name="Wu L."/>
            <person name="Ma J."/>
        </authorList>
    </citation>
    <scope>NUCLEOTIDE SEQUENCE [LARGE SCALE GENOMIC DNA]</scope>
    <source>
        <strain evidence="4">JCM 17927</strain>
    </source>
</reference>
<dbReference type="EMBL" id="BAABHD010000005">
    <property type="protein sequence ID" value="GAA4448395.1"/>
    <property type="molecule type" value="Genomic_DNA"/>
</dbReference>
<evidence type="ECO:0000256" key="1">
    <source>
        <dbReference type="SAM" id="Phobius"/>
    </source>
</evidence>
<feature type="domain" description="DUF4296" evidence="2">
    <location>
        <begin position="44"/>
        <end position="129"/>
    </location>
</feature>
<keyword evidence="4" id="KW-1185">Reference proteome</keyword>